<accession>A0A382R191</accession>
<sequence length="53" mass="6056">MEDPPAGDWLALRSDQLLKWIDDAVYSAAEATGMRQVVDRVTRPIFNFAQRFS</sequence>
<evidence type="ECO:0000313" key="1">
    <source>
        <dbReference type="EMBL" id="SVC90848.1"/>
    </source>
</evidence>
<organism evidence="1">
    <name type="scientific">marine metagenome</name>
    <dbReference type="NCBI Taxonomy" id="408172"/>
    <lineage>
        <taxon>unclassified sequences</taxon>
        <taxon>metagenomes</taxon>
        <taxon>ecological metagenomes</taxon>
    </lineage>
</organism>
<protein>
    <submittedName>
        <fullName evidence="1">Uncharacterized protein</fullName>
    </submittedName>
</protein>
<dbReference type="AlphaFoldDB" id="A0A382R191"/>
<gene>
    <name evidence="1" type="ORF">METZ01_LOCUS343702</name>
</gene>
<name>A0A382R191_9ZZZZ</name>
<feature type="non-terminal residue" evidence="1">
    <location>
        <position position="53"/>
    </location>
</feature>
<reference evidence="1" key="1">
    <citation type="submission" date="2018-05" db="EMBL/GenBank/DDBJ databases">
        <authorList>
            <person name="Lanie J.A."/>
            <person name="Ng W.-L."/>
            <person name="Kazmierczak K.M."/>
            <person name="Andrzejewski T.M."/>
            <person name="Davidsen T.M."/>
            <person name="Wayne K.J."/>
            <person name="Tettelin H."/>
            <person name="Glass J.I."/>
            <person name="Rusch D."/>
            <person name="Podicherti R."/>
            <person name="Tsui H.-C.T."/>
            <person name="Winkler M.E."/>
        </authorList>
    </citation>
    <scope>NUCLEOTIDE SEQUENCE</scope>
</reference>
<dbReference type="EMBL" id="UINC01118012">
    <property type="protein sequence ID" value="SVC90848.1"/>
    <property type="molecule type" value="Genomic_DNA"/>
</dbReference>
<proteinExistence type="predicted"/>